<comment type="subunit">
    <text evidence="4">Monomer. Interacts with the flagellar basal bodies.</text>
</comment>
<evidence type="ECO:0000313" key="7">
    <source>
        <dbReference type="EMBL" id="TKS53944.1"/>
    </source>
</evidence>
<dbReference type="InterPro" id="IPR023787">
    <property type="entry name" value="T3SS_YcgR"/>
</dbReference>
<dbReference type="GO" id="GO:0009425">
    <property type="term" value="C:bacterial-type flagellum basal body"/>
    <property type="evidence" value="ECO:0007669"/>
    <property type="project" value="UniProtKB-SubCell"/>
</dbReference>
<protein>
    <recommendedName>
        <fullName evidence="4">Flagellar brake protein YcgR</fullName>
    </recommendedName>
    <alternativeName>
        <fullName evidence="4">Cyclic di-GMP binding protein YcgR</fullName>
    </alternativeName>
</protein>
<dbReference type="Pfam" id="PF07238">
    <property type="entry name" value="PilZ"/>
    <property type="match status" value="1"/>
</dbReference>
<dbReference type="InterPro" id="IPR009875">
    <property type="entry name" value="PilZ_domain"/>
</dbReference>
<dbReference type="HAMAP" id="MF_01457">
    <property type="entry name" value="YcgR"/>
    <property type="match status" value="1"/>
</dbReference>
<comment type="subcellular location">
    <subcellularLocation>
        <location evidence="4">Bacterial flagellum basal body</location>
    </subcellularLocation>
</comment>
<dbReference type="Proteomes" id="UP000298681">
    <property type="component" value="Unassembled WGS sequence"/>
</dbReference>
<dbReference type="Gene3D" id="2.40.10.220">
    <property type="entry name" value="predicted glycosyltransferase like domains"/>
    <property type="match status" value="1"/>
</dbReference>
<name>A0A4Z1R2R1_9GAMM</name>
<keyword evidence="1 4" id="KW-0973">c-di-GMP</keyword>
<evidence type="ECO:0000256" key="1">
    <source>
        <dbReference type="ARBA" id="ARBA00022636"/>
    </source>
</evidence>
<evidence type="ECO:0000256" key="3">
    <source>
        <dbReference type="ARBA" id="ARBA00023143"/>
    </source>
</evidence>
<evidence type="ECO:0000259" key="6">
    <source>
        <dbReference type="Pfam" id="PF07317"/>
    </source>
</evidence>
<dbReference type="Pfam" id="PF07317">
    <property type="entry name" value="PilZN"/>
    <property type="match status" value="1"/>
</dbReference>
<organism evidence="7 8">
    <name type="scientific">Luteimonas yindakuii</name>
    <dbReference type="NCBI Taxonomy" id="2565782"/>
    <lineage>
        <taxon>Bacteria</taxon>
        <taxon>Pseudomonadati</taxon>
        <taxon>Pseudomonadota</taxon>
        <taxon>Gammaproteobacteria</taxon>
        <taxon>Lysobacterales</taxon>
        <taxon>Lysobacteraceae</taxon>
        <taxon>Luteimonas</taxon>
    </lineage>
</organism>
<comment type="function">
    <text evidence="4">Acts as a flagellar brake, regulating swimming and swarming in a bis-(3'-5') cyclic diguanylic acid (c-di-GMP)-dependent manner. Binds 1 c-di-GMP dimer per subunit. Increasing levels of c-di-GMP lead to decreased motility.</text>
</comment>
<comment type="caution">
    <text evidence="7">The sequence shown here is derived from an EMBL/GenBank/DDBJ whole genome shotgun (WGS) entry which is preliminary data.</text>
</comment>
<gene>
    <name evidence="4" type="primary">ycgR</name>
    <name evidence="7" type="ORF">E4582_03600</name>
</gene>
<dbReference type="InterPro" id="IPR012349">
    <property type="entry name" value="Split_barrel_FMN-bd"/>
</dbReference>
<dbReference type="GO" id="GO:0071973">
    <property type="term" value="P:bacterial-type flagellum-dependent cell motility"/>
    <property type="evidence" value="ECO:0007669"/>
    <property type="project" value="UniProtKB-UniRule"/>
</dbReference>
<dbReference type="EMBL" id="SPUH01000001">
    <property type="protein sequence ID" value="TKS53944.1"/>
    <property type="molecule type" value="Genomic_DNA"/>
</dbReference>
<dbReference type="Gene3D" id="2.30.110.10">
    <property type="entry name" value="Electron Transport, Fmn-binding Protein, Chain A"/>
    <property type="match status" value="1"/>
</dbReference>
<accession>A0A4Z1R2R1</accession>
<comment type="similarity">
    <text evidence="4">Belongs to the YcgR family.</text>
</comment>
<keyword evidence="3 4" id="KW-0975">Bacterial flagellum</keyword>
<dbReference type="GO" id="GO:0035438">
    <property type="term" value="F:cyclic-di-GMP binding"/>
    <property type="evidence" value="ECO:0007669"/>
    <property type="project" value="UniProtKB-UniRule"/>
</dbReference>
<evidence type="ECO:0000259" key="5">
    <source>
        <dbReference type="Pfam" id="PF07238"/>
    </source>
</evidence>
<dbReference type="GO" id="GO:0071945">
    <property type="term" value="P:regulation of bacterial-type flagellum-dependent cell motility by regulation of motor speed"/>
    <property type="evidence" value="ECO:0007669"/>
    <property type="project" value="UniProtKB-UniRule"/>
</dbReference>
<sequence>MDPSFEHHPDQVDVAVDGTEQLRYEKREPADVRRLLGALVSARALVTAQIVPGSISCPTAVLAVDDDTVLLDGHPQEPINQRLLQAHHLVCTSQLDRVQIRFRVQRLQRVDNEGYTAFIAPLPASVIELQRRETYRLQIPPMQPVLCRLPADDGEDEGAELRVLDLSAGGVALAAAEGFALPGSSRLGRCTLLLPDAPPIVVELSVAHSYIEHTRNGSQRLRIGCRFEQLAPPAERAIQNYIFRVERQRSARERRAV</sequence>
<feature type="domain" description="Type III secretion system flagellar brake protein YcgR PilZN" evidence="6">
    <location>
        <begin position="24"/>
        <end position="127"/>
    </location>
</feature>
<keyword evidence="8" id="KW-1185">Reference proteome</keyword>
<dbReference type="RefSeq" id="WP_134673328.1">
    <property type="nucleotide sequence ID" value="NZ_SPUH01000001.1"/>
</dbReference>
<dbReference type="InterPro" id="IPR009926">
    <property type="entry name" value="T3SS_YcgR_PilZN"/>
</dbReference>
<feature type="domain" description="PilZ" evidence="5">
    <location>
        <begin position="130"/>
        <end position="244"/>
    </location>
</feature>
<evidence type="ECO:0000313" key="8">
    <source>
        <dbReference type="Proteomes" id="UP000298681"/>
    </source>
</evidence>
<evidence type="ECO:0000256" key="4">
    <source>
        <dbReference type="HAMAP-Rule" id="MF_01457"/>
    </source>
</evidence>
<keyword evidence="2 4" id="KW-0547">Nucleotide-binding</keyword>
<reference evidence="7 8" key="1">
    <citation type="submission" date="2019-01" db="EMBL/GenBank/DDBJ databases">
        <authorList>
            <person name="Zhang S."/>
        </authorList>
    </citation>
    <scope>NUCLEOTIDE SEQUENCE [LARGE SCALE GENOMIC DNA]</scope>
    <source>
        <strain evidence="7 8">1626</strain>
    </source>
</reference>
<evidence type="ECO:0000256" key="2">
    <source>
        <dbReference type="ARBA" id="ARBA00022741"/>
    </source>
</evidence>
<proteinExistence type="inferred from homology"/>
<dbReference type="AlphaFoldDB" id="A0A4Z1R2R1"/>